<organism evidence="1 2">
    <name type="scientific">Saxophila tyrrhenica</name>
    <dbReference type="NCBI Taxonomy" id="1690608"/>
    <lineage>
        <taxon>Eukaryota</taxon>
        <taxon>Fungi</taxon>
        <taxon>Dikarya</taxon>
        <taxon>Ascomycota</taxon>
        <taxon>Pezizomycotina</taxon>
        <taxon>Dothideomycetes</taxon>
        <taxon>Dothideomycetidae</taxon>
        <taxon>Mycosphaerellales</taxon>
        <taxon>Extremaceae</taxon>
        <taxon>Saxophila</taxon>
    </lineage>
</organism>
<dbReference type="RefSeq" id="XP_064661832.1">
    <property type="nucleotide sequence ID" value="XM_064800493.1"/>
</dbReference>
<sequence>MPNLTHTQVQEMIRITNSRHDVDEIDGGLRDLGSHRFEDRSLAAQVDMFIEWNPRFNGYAETLSDGVNALNNASQVLTWPEHRRLLSQFRTELQAARIELYWRRNMLNNWYRALNEEERDMVKIRYNAVNSGRRW</sequence>
<proteinExistence type="predicted"/>
<dbReference type="AlphaFoldDB" id="A0AAV9PGU2"/>
<reference evidence="1 2" key="1">
    <citation type="submission" date="2023-08" db="EMBL/GenBank/DDBJ databases">
        <title>Black Yeasts Isolated from many extreme environments.</title>
        <authorList>
            <person name="Coleine C."/>
            <person name="Stajich J.E."/>
            <person name="Selbmann L."/>
        </authorList>
    </citation>
    <scope>NUCLEOTIDE SEQUENCE [LARGE SCALE GENOMIC DNA]</scope>
    <source>
        <strain evidence="1 2">CCFEE 5935</strain>
    </source>
</reference>
<dbReference type="EMBL" id="JAVRRT010000004">
    <property type="protein sequence ID" value="KAK5173114.1"/>
    <property type="molecule type" value="Genomic_DNA"/>
</dbReference>
<dbReference type="Proteomes" id="UP001337655">
    <property type="component" value="Unassembled WGS sequence"/>
</dbReference>
<keyword evidence="2" id="KW-1185">Reference proteome</keyword>
<name>A0AAV9PGU2_9PEZI</name>
<comment type="caution">
    <text evidence="1">The sequence shown here is derived from an EMBL/GenBank/DDBJ whole genome shotgun (WGS) entry which is preliminary data.</text>
</comment>
<accession>A0AAV9PGU2</accession>
<evidence type="ECO:0000313" key="1">
    <source>
        <dbReference type="EMBL" id="KAK5173114.1"/>
    </source>
</evidence>
<evidence type="ECO:0000313" key="2">
    <source>
        <dbReference type="Proteomes" id="UP001337655"/>
    </source>
</evidence>
<dbReference type="GeneID" id="89924583"/>
<gene>
    <name evidence="1" type="ORF">LTR77_003236</name>
</gene>
<protein>
    <submittedName>
        <fullName evidence="1">Uncharacterized protein</fullName>
    </submittedName>
</protein>